<dbReference type="Proteomes" id="UP001632037">
    <property type="component" value="Unassembled WGS sequence"/>
</dbReference>
<proteinExistence type="predicted"/>
<name>A0ABD3F6J1_9STRA</name>
<dbReference type="EMBL" id="JBIMZQ010000033">
    <property type="protein sequence ID" value="KAL3662082.1"/>
    <property type="molecule type" value="Genomic_DNA"/>
</dbReference>
<gene>
    <name evidence="1" type="ORF">V7S43_012887</name>
</gene>
<keyword evidence="2" id="KW-1185">Reference proteome</keyword>
<sequence length="62" mass="6484">MPWLARHDPVINWEKRTLVRFNSISAAESDDPVSDACALAGACGSHVKAAATPMPPIAAGDP</sequence>
<reference evidence="1 2" key="1">
    <citation type="submission" date="2024-09" db="EMBL/GenBank/DDBJ databases">
        <title>Genome sequencing and assembly of Phytophthora oleae, isolate VK10A, causative agent of rot of olive drupes.</title>
        <authorList>
            <person name="Conti Taguali S."/>
            <person name="Riolo M."/>
            <person name="La Spada F."/>
            <person name="Cacciola S.O."/>
            <person name="Dionisio G."/>
        </authorList>
    </citation>
    <scope>NUCLEOTIDE SEQUENCE [LARGE SCALE GENOMIC DNA]</scope>
    <source>
        <strain evidence="1 2">VK10A</strain>
    </source>
</reference>
<protein>
    <submittedName>
        <fullName evidence="1">Uncharacterized protein</fullName>
    </submittedName>
</protein>
<comment type="caution">
    <text evidence="1">The sequence shown here is derived from an EMBL/GenBank/DDBJ whole genome shotgun (WGS) entry which is preliminary data.</text>
</comment>
<organism evidence="1 2">
    <name type="scientific">Phytophthora oleae</name>
    <dbReference type="NCBI Taxonomy" id="2107226"/>
    <lineage>
        <taxon>Eukaryota</taxon>
        <taxon>Sar</taxon>
        <taxon>Stramenopiles</taxon>
        <taxon>Oomycota</taxon>
        <taxon>Peronosporomycetes</taxon>
        <taxon>Peronosporales</taxon>
        <taxon>Peronosporaceae</taxon>
        <taxon>Phytophthora</taxon>
    </lineage>
</organism>
<evidence type="ECO:0000313" key="2">
    <source>
        <dbReference type="Proteomes" id="UP001632037"/>
    </source>
</evidence>
<accession>A0ABD3F6J1</accession>
<dbReference type="AlphaFoldDB" id="A0ABD3F6J1"/>
<evidence type="ECO:0000313" key="1">
    <source>
        <dbReference type="EMBL" id="KAL3662082.1"/>
    </source>
</evidence>